<dbReference type="PANTHER" id="PTHR38050">
    <property type="match status" value="1"/>
</dbReference>
<dbReference type="InterPro" id="IPR043595">
    <property type="entry name" value="FaeB/C/D"/>
</dbReference>
<evidence type="ECO:0000259" key="9">
    <source>
        <dbReference type="Pfam" id="PF02230"/>
    </source>
</evidence>
<dbReference type="PANTHER" id="PTHR38050:SF2">
    <property type="entry name" value="FERULOYL ESTERASE C-RELATED"/>
    <property type="match status" value="1"/>
</dbReference>
<evidence type="ECO:0000256" key="5">
    <source>
        <dbReference type="ARBA" id="ARBA00022801"/>
    </source>
</evidence>
<keyword evidence="8" id="KW-0472">Membrane</keyword>
<evidence type="ECO:0000313" key="10">
    <source>
        <dbReference type="EMBL" id="MBJ7550874.1"/>
    </source>
</evidence>
<reference evidence="10 11" key="1">
    <citation type="submission" date="2020-12" db="EMBL/GenBank/DDBJ databases">
        <title>Comparative genome analysis of fungal antagonists Marinomonas ostreistagni 398 and M. spartinae 468.</title>
        <authorList>
            <person name="Fields J.L."/>
            <person name="Mavrodi O.V."/>
            <person name="Biber P.D."/>
            <person name="Indest K.J."/>
            <person name="Mavrodi D.V."/>
        </authorList>
    </citation>
    <scope>NUCLEOTIDE SEQUENCE [LARGE SCALE GENOMIC DNA]</scope>
    <source>
        <strain evidence="10 11">USM7</strain>
    </source>
</reference>
<dbReference type="RefSeq" id="WP_199462477.1">
    <property type="nucleotide sequence ID" value="NZ_JAEMUH010000007.1"/>
</dbReference>
<evidence type="ECO:0000256" key="3">
    <source>
        <dbReference type="ARBA" id="ARBA00022651"/>
    </source>
</evidence>
<dbReference type="SUPFAM" id="SSF53474">
    <property type="entry name" value="alpha/beta-Hydrolases"/>
    <property type="match status" value="1"/>
</dbReference>
<evidence type="ECO:0000256" key="8">
    <source>
        <dbReference type="SAM" id="Phobius"/>
    </source>
</evidence>
<proteinExistence type="predicted"/>
<keyword evidence="3" id="KW-0858">Xylan degradation</keyword>
<evidence type="ECO:0000313" key="11">
    <source>
        <dbReference type="Proteomes" id="UP000598488"/>
    </source>
</evidence>
<evidence type="ECO:0000256" key="1">
    <source>
        <dbReference type="ARBA" id="ARBA00004613"/>
    </source>
</evidence>
<sequence length="282" mass="31169">MQGLYLIKWLQTLLYYLIGSGVWLALSLPVQAEGRYQTESFNEREWLLYVPDRFSEKAHLYLLIVLHGGAGNAQFIQRKLAFEQAADQLGMVVAYLNGSAAARLGGAKFKAWNAGRGCCGKPYRDQVDDISYISEAVETLQSRYHVSDVNKLAVGHSNGGMMLQTMVCTTETFQKVVTLSATLMVDPKQCAKAVNNTIINIHGELDENVPIAGGIGEKGFLDIPFTSQKNAQHIFESAGGRYQLVVLPKAAHSLKDLDGSARKFRKQPLVELILEQFSLTAR</sequence>
<feature type="transmembrane region" description="Helical" evidence="8">
    <location>
        <begin position="12"/>
        <end position="30"/>
    </location>
</feature>
<evidence type="ECO:0000256" key="2">
    <source>
        <dbReference type="ARBA" id="ARBA00022525"/>
    </source>
</evidence>
<organism evidence="10 11">
    <name type="scientific">Marinomonas ostreistagni</name>
    <dbReference type="NCBI Taxonomy" id="359209"/>
    <lineage>
        <taxon>Bacteria</taxon>
        <taxon>Pseudomonadati</taxon>
        <taxon>Pseudomonadota</taxon>
        <taxon>Gammaproteobacteria</taxon>
        <taxon>Oceanospirillales</taxon>
        <taxon>Oceanospirillaceae</taxon>
        <taxon>Marinomonas</taxon>
    </lineage>
</organism>
<keyword evidence="4" id="KW-0732">Signal</keyword>
<feature type="domain" description="Phospholipase/carboxylesterase/thioesterase" evidence="9">
    <location>
        <begin position="63"/>
        <end position="239"/>
    </location>
</feature>
<accession>A0ABS0ZB38</accession>
<dbReference type="GO" id="GO:0016787">
    <property type="term" value="F:hydrolase activity"/>
    <property type="evidence" value="ECO:0007669"/>
    <property type="project" value="UniProtKB-KW"/>
</dbReference>
<protein>
    <submittedName>
        <fullName evidence="10">Alpha/beta hydrolase</fullName>
    </submittedName>
</protein>
<evidence type="ECO:0000256" key="4">
    <source>
        <dbReference type="ARBA" id="ARBA00022729"/>
    </source>
</evidence>
<keyword evidence="8" id="KW-1133">Transmembrane helix</keyword>
<keyword evidence="8" id="KW-0812">Transmembrane</keyword>
<dbReference type="Pfam" id="PF02230">
    <property type="entry name" value="Abhydrolase_2"/>
    <property type="match status" value="1"/>
</dbReference>
<gene>
    <name evidence="10" type="ORF">JHD44_09290</name>
</gene>
<keyword evidence="11" id="KW-1185">Reference proteome</keyword>
<dbReference type="Proteomes" id="UP000598488">
    <property type="component" value="Unassembled WGS sequence"/>
</dbReference>
<comment type="subcellular location">
    <subcellularLocation>
        <location evidence="1">Secreted</location>
    </subcellularLocation>
</comment>
<keyword evidence="7" id="KW-0624">Polysaccharide degradation</keyword>
<evidence type="ECO:0000256" key="7">
    <source>
        <dbReference type="ARBA" id="ARBA00023326"/>
    </source>
</evidence>
<dbReference type="InterPro" id="IPR003140">
    <property type="entry name" value="PLipase/COase/thioEstase"/>
</dbReference>
<keyword evidence="6" id="KW-0119">Carbohydrate metabolism</keyword>
<dbReference type="EMBL" id="JAEMUH010000007">
    <property type="protein sequence ID" value="MBJ7550874.1"/>
    <property type="molecule type" value="Genomic_DNA"/>
</dbReference>
<dbReference type="InterPro" id="IPR029058">
    <property type="entry name" value="AB_hydrolase_fold"/>
</dbReference>
<dbReference type="Gene3D" id="3.40.50.1820">
    <property type="entry name" value="alpha/beta hydrolase"/>
    <property type="match status" value="1"/>
</dbReference>
<keyword evidence="2" id="KW-0964">Secreted</keyword>
<name>A0ABS0ZB38_9GAMM</name>
<evidence type="ECO:0000256" key="6">
    <source>
        <dbReference type="ARBA" id="ARBA00023277"/>
    </source>
</evidence>
<comment type="caution">
    <text evidence="10">The sequence shown here is derived from an EMBL/GenBank/DDBJ whole genome shotgun (WGS) entry which is preliminary data.</text>
</comment>
<keyword evidence="5 10" id="KW-0378">Hydrolase</keyword>